<sequence length="142" mass="15897">MVDGREKAKRGRGKGALLLAVFGRAEGGESAWEREALPPHLGRTRAVAQRWVRRQSGRGRLRGAGGPGRTATEGGRPPRGSARAEQGRGGIQRRRQESVPEHRVESRNWFKEDSDILESRQVFGEDSKEAIEFRRLELELES</sequence>
<evidence type="ECO:0000313" key="2">
    <source>
        <dbReference type="EMBL" id="BAD53041.1"/>
    </source>
</evidence>
<reference evidence="2" key="1">
    <citation type="journal article" date="2002" name="Nature">
        <title>The genome sequence and structure of rice chromosome 1.</title>
        <authorList>
            <person name="Sasaki T."/>
            <person name="Matsumoto T."/>
            <person name="Yamamoto K."/>
            <person name="Sakata K."/>
            <person name="Baba T."/>
            <person name="Katayose Y."/>
            <person name="Wu J."/>
            <person name="Niimura Y."/>
            <person name="Cheng Z."/>
            <person name="Nagamura Y."/>
            <person name="Antonio B.A."/>
            <person name="Kanamori H."/>
            <person name="Hosokawa S."/>
            <person name="Masukawa M."/>
            <person name="Arikawa K."/>
            <person name="Chiden Y."/>
            <person name="Hayashi M."/>
            <person name="Okamoto M."/>
            <person name="Ando T."/>
            <person name="Aoki H."/>
            <person name="Arita K."/>
            <person name="Hamada M."/>
            <person name="Harada C."/>
            <person name="Hijishita S."/>
            <person name="Honda M."/>
            <person name="Ichikawa Y."/>
            <person name="Idonuma A."/>
            <person name="Iijima M."/>
            <person name="Ikeda M."/>
            <person name="Ikeno M."/>
            <person name="Itoh S."/>
            <person name="Itoh T."/>
            <person name="Itoh Y."/>
            <person name="Itoh Y."/>
            <person name="Iwabuchi A."/>
            <person name="Kamiya K."/>
            <person name="Karasawa W."/>
            <person name="Katagiri S."/>
            <person name="Kikuta A."/>
            <person name="Kobayashi N."/>
            <person name="Kono I."/>
            <person name="Machita K."/>
            <person name="Maehara T."/>
            <person name="Mizuno H."/>
            <person name="Mizubayashi T."/>
            <person name="Mukai Y."/>
            <person name="Nagasaki H."/>
            <person name="Nakashima M."/>
            <person name="Nakama Y."/>
            <person name="Nakamichi Y."/>
            <person name="Nakamura M."/>
            <person name="Namiki N."/>
            <person name="Negishi M."/>
            <person name="Ohta I."/>
            <person name="Ono N."/>
            <person name="Saji S."/>
            <person name="Sakai K."/>
            <person name="Shibata M."/>
            <person name="Shimokawa T."/>
            <person name="Shomura A."/>
            <person name="Song J."/>
            <person name="Takazaki Y."/>
            <person name="Terasawa K."/>
            <person name="Tsuji K."/>
            <person name="Waki K."/>
            <person name="Yamagata H."/>
            <person name="Yamane H."/>
            <person name="Yoshiki S."/>
            <person name="Yoshihara R."/>
            <person name="Yukawa K."/>
            <person name="Zhong H."/>
            <person name="Iwama H."/>
            <person name="Endo T."/>
            <person name="Ito H."/>
            <person name="Hahn J.H."/>
            <person name="Kim H.I."/>
            <person name="Eun M.Y."/>
            <person name="Yano M."/>
            <person name="Jiang J."/>
            <person name="Gojobori T."/>
        </authorList>
    </citation>
    <scope>NUCLEOTIDE SEQUENCE [LARGE SCALE GENOMIC DNA]</scope>
</reference>
<dbReference type="AlphaFoldDB" id="Q5ZBQ0"/>
<feature type="region of interest" description="Disordered" evidence="1">
    <location>
        <begin position="47"/>
        <end position="110"/>
    </location>
</feature>
<accession>Q5ZBQ0</accession>
<feature type="compositionally biased region" description="Basic and acidic residues" evidence="1">
    <location>
        <begin position="94"/>
        <end position="110"/>
    </location>
</feature>
<dbReference type="Proteomes" id="UP000817658">
    <property type="component" value="Chromosome 1"/>
</dbReference>
<feature type="compositionally biased region" description="Low complexity" evidence="1">
    <location>
        <begin position="69"/>
        <end position="84"/>
    </location>
</feature>
<name>Q5ZBQ0_ORYSJ</name>
<dbReference type="EMBL" id="AP003300">
    <property type="protein sequence ID" value="BAD53041.1"/>
    <property type="molecule type" value="Genomic_DNA"/>
</dbReference>
<proteinExistence type="predicted"/>
<organism evidence="2">
    <name type="scientific">Oryza sativa subsp. japonica</name>
    <name type="common">Rice</name>
    <dbReference type="NCBI Taxonomy" id="39947"/>
    <lineage>
        <taxon>Eukaryota</taxon>
        <taxon>Viridiplantae</taxon>
        <taxon>Streptophyta</taxon>
        <taxon>Embryophyta</taxon>
        <taxon>Tracheophyta</taxon>
        <taxon>Spermatophyta</taxon>
        <taxon>Magnoliopsida</taxon>
        <taxon>Liliopsida</taxon>
        <taxon>Poales</taxon>
        <taxon>Poaceae</taxon>
        <taxon>BOP clade</taxon>
        <taxon>Oryzoideae</taxon>
        <taxon>Oryzeae</taxon>
        <taxon>Oryzinae</taxon>
        <taxon>Oryza</taxon>
        <taxon>Oryza sativa</taxon>
    </lineage>
</organism>
<protein>
    <submittedName>
        <fullName evidence="2">Uncharacterized protein</fullName>
    </submittedName>
</protein>
<gene>
    <name evidence="2" type="primary">P0700A11.15</name>
</gene>
<feature type="compositionally biased region" description="Basic residues" evidence="1">
    <location>
        <begin position="51"/>
        <end position="61"/>
    </location>
</feature>
<evidence type="ECO:0000256" key="1">
    <source>
        <dbReference type="SAM" id="MobiDB-lite"/>
    </source>
</evidence>